<accession>A0A8S9Z8T3</accession>
<evidence type="ECO:0000313" key="1">
    <source>
        <dbReference type="EMBL" id="KAF7624786.1"/>
    </source>
</evidence>
<gene>
    <name evidence="1" type="ORF">Mgra_00009939</name>
</gene>
<dbReference type="EMBL" id="JABEBT010000199">
    <property type="protein sequence ID" value="KAF7624786.1"/>
    <property type="molecule type" value="Genomic_DNA"/>
</dbReference>
<evidence type="ECO:0000313" key="2">
    <source>
        <dbReference type="Proteomes" id="UP000605970"/>
    </source>
</evidence>
<dbReference type="Proteomes" id="UP000605970">
    <property type="component" value="Unassembled WGS sequence"/>
</dbReference>
<dbReference type="OrthoDB" id="10053709at2759"/>
<organism evidence="1 2">
    <name type="scientific">Meloidogyne graminicola</name>
    <dbReference type="NCBI Taxonomy" id="189291"/>
    <lineage>
        <taxon>Eukaryota</taxon>
        <taxon>Metazoa</taxon>
        <taxon>Ecdysozoa</taxon>
        <taxon>Nematoda</taxon>
        <taxon>Chromadorea</taxon>
        <taxon>Rhabditida</taxon>
        <taxon>Tylenchina</taxon>
        <taxon>Tylenchomorpha</taxon>
        <taxon>Tylenchoidea</taxon>
        <taxon>Meloidogynidae</taxon>
        <taxon>Meloidogyninae</taxon>
        <taxon>Meloidogyne</taxon>
    </lineage>
</organism>
<reference evidence="1" key="1">
    <citation type="journal article" date="2020" name="Ecol. Evol.">
        <title>Genome structure and content of the rice root-knot nematode (Meloidogyne graminicola).</title>
        <authorList>
            <person name="Phan N.T."/>
            <person name="Danchin E.G.J."/>
            <person name="Klopp C."/>
            <person name="Perfus-Barbeoch L."/>
            <person name="Kozlowski D.K."/>
            <person name="Koutsovoulos G.D."/>
            <person name="Lopez-Roques C."/>
            <person name="Bouchez O."/>
            <person name="Zahm M."/>
            <person name="Besnard G."/>
            <person name="Bellafiore S."/>
        </authorList>
    </citation>
    <scope>NUCLEOTIDE SEQUENCE</scope>
    <source>
        <strain evidence="1">VN-18</strain>
    </source>
</reference>
<comment type="caution">
    <text evidence="1">The sequence shown here is derived from an EMBL/GenBank/DDBJ whole genome shotgun (WGS) entry which is preliminary data.</text>
</comment>
<proteinExistence type="predicted"/>
<name>A0A8S9Z8T3_9BILA</name>
<feature type="non-terminal residue" evidence="1">
    <location>
        <position position="1"/>
    </location>
</feature>
<dbReference type="AlphaFoldDB" id="A0A8S9Z8T3"/>
<keyword evidence="2" id="KW-1185">Reference proteome</keyword>
<sequence>FKSFNNKNEDNINNNKIIKLSEHGESRCFCHFISEINNTNNLQNEKNLKEKYLTFLVMASEKRKNGEILNAKLIIPWKQEKNFKTSIRRFKKLNCNTLGREIRESVINQMFRRRISNKKN</sequence>
<protein>
    <submittedName>
        <fullName evidence="1">Uncharacterized protein</fullName>
    </submittedName>
</protein>